<dbReference type="InterPro" id="IPR045886">
    <property type="entry name" value="ThiF/MoeB/HesA"/>
</dbReference>
<evidence type="ECO:0000259" key="13">
    <source>
        <dbReference type="PROSITE" id="PS50206"/>
    </source>
</evidence>
<name>Q216V9_RHOPB</name>
<dbReference type="EC" id="2.7.7.80" evidence="8"/>
<accession>Q216V9</accession>
<dbReference type="GO" id="GO:0004792">
    <property type="term" value="F:thiosulfate-cyanide sulfurtransferase activity"/>
    <property type="evidence" value="ECO:0007669"/>
    <property type="project" value="TreeGrafter"/>
</dbReference>
<dbReference type="GO" id="GO:0008146">
    <property type="term" value="F:sulfotransferase activity"/>
    <property type="evidence" value="ECO:0007669"/>
    <property type="project" value="TreeGrafter"/>
</dbReference>
<dbReference type="STRING" id="316056.RPC_2022"/>
<reference evidence="14" key="1">
    <citation type="submission" date="2006-03" db="EMBL/GenBank/DDBJ databases">
        <title>Complete sequence of Rhodopseudomonas palustris BisB18.</title>
        <authorList>
            <consortium name="US DOE Joint Genome Institute"/>
            <person name="Copeland A."/>
            <person name="Lucas S."/>
            <person name="Lapidus A."/>
            <person name="Barry K."/>
            <person name="Detter J.C."/>
            <person name="Glavina del Rio T."/>
            <person name="Hammon N."/>
            <person name="Israni S."/>
            <person name="Dalin E."/>
            <person name="Tice H."/>
            <person name="Pitluck S."/>
            <person name="Chain P."/>
            <person name="Malfatti S."/>
            <person name="Shin M."/>
            <person name="Vergez L."/>
            <person name="Schmutz J."/>
            <person name="Larimer F."/>
            <person name="Land M."/>
            <person name="Hauser L."/>
            <person name="Pelletier D.A."/>
            <person name="Kyrpides N."/>
            <person name="Anderson I."/>
            <person name="Oda Y."/>
            <person name="Harwood C.S."/>
            <person name="Richardson P."/>
        </authorList>
    </citation>
    <scope>NUCLEOTIDE SEQUENCE [LARGE SCALE GENOMIC DNA]</scope>
    <source>
        <strain evidence="14">BisB18</strain>
    </source>
</reference>
<dbReference type="EMBL" id="CP000301">
    <property type="protein sequence ID" value="ABD87577.1"/>
    <property type="molecule type" value="Genomic_DNA"/>
</dbReference>
<evidence type="ECO:0000256" key="4">
    <source>
        <dbReference type="ARBA" id="ARBA00022840"/>
    </source>
</evidence>
<comment type="similarity">
    <text evidence="1">Belongs to the HesA/MoeB/ThiF family.</text>
</comment>
<organism evidence="14">
    <name type="scientific">Rhodopseudomonas palustris (strain BisB18)</name>
    <dbReference type="NCBI Taxonomy" id="316056"/>
    <lineage>
        <taxon>Bacteria</taxon>
        <taxon>Pseudomonadati</taxon>
        <taxon>Pseudomonadota</taxon>
        <taxon>Alphaproteobacteria</taxon>
        <taxon>Hyphomicrobiales</taxon>
        <taxon>Nitrobacteraceae</taxon>
        <taxon>Rhodopseudomonas</taxon>
    </lineage>
</organism>
<dbReference type="eggNOG" id="COG0476">
    <property type="taxonomic scope" value="Bacteria"/>
</dbReference>
<dbReference type="Gene3D" id="3.40.250.10">
    <property type="entry name" value="Rhodanese-like domain"/>
    <property type="match status" value="1"/>
</dbReference>
<keyword evidence="4" id="KW-0067">ATP-binding</keyword>
<evidence type="ECO:0000256" key="8">
    <source>
        <dbReference type="ARBA" id="ARBA00066884"/>
    </source>
</evidence>
<keyword evidence="3" id="KW-0547">Nucleotide-binding</keyword>
<proteinExistence type="inferred from homology"/>
<protein>
    <recommendedName>
        <fullName evidence="9">Molybdopterin-synthase adenylyltransferase</fullName>
        <ecNumber evidence="8">2.7.7.80</ecNumber>
    </recommendedName>
    <alternativeName>
        <fullName evidence="12">MoaD protein adenylase</fullName>
    </alternativeName>
    <alternativeName>
        <fullName evidence="10">Molybdopterin-converting factor subunit 1 adenylase</fullName>
    </alternativeName>
    <alternativeName>
        <fullName evidence="11">Sulfur carrier protein MoaD adenylyltransferase</fullName>
    </alternativeName>
</protein>
<dbReference type="PANTHER" id="PTHR10953:SF102">
    <property type="entry name" value="ADENYLYLTRANSFERASE AND SULFURTRANSFERASE MOCS3"/>
    <property type="match status" value="1"/>
</dbReference>
<dbReference type="FunFam" id="3.40.50.720:FF:000033">
    <property type="entry name" value="Adenylyltransferase and sulfurtransferase MOCS3"/>
    <property type="match status" value="1"/>
</dbReference>
<evidence type="ECO:0000256" key="11">
    <source>
        <dbReference type="ARBA" id="ARBA00075328"/>
    </source>
</evidence>
<dbReference type="InterPro" id="IPR036873">
    <property type="entry name" value="Rhodanese-like_dom_sf"/>
</dbReference>
<evidence type="ECO:0000256" key="5">
    <source>
        <dbReference type="ARBA" id="ARBA00052218"/>
    </source>
</evidence>
<evidence type="ECO:0000256" key="2">
    <source>
        <dbReference type="ARBA" id="ARBA00022679"/>
    </source>
</evidence>
<dbReference type="GO" id="GO:0008641">
    <property type="term" value="F:ubiquitin-like modifier activating enzyme activity"/>
    <property type="evidence" value="ECO:0007669"/>
    <property type="project" value="InterPro"/>
</dbReference>
<dbReference type="Pfam" id="PF00899">
    <property type="entry name" value="ThiF"/>
    <property type="match status" value="1"/>
</dbReference>
<sequence>MLATSGGSDGGLSNEEVRRYARHITLPGVGREGQAKLKNAKVLIIGTGGLGSPISLYLAAAGVGVIGLVDFDVVEMSNLQRQVVHGTNTIGMPKVNSAKARLNELNPAITVETYDTAFSVENALDLVGRYDVVVDGSDNFNCRYIVNDACTILKRPLVYGAIYRFEGQVSVFNHDGGPCYRCLFPQRPPAELSPSCNAGGVFGVLPGVIGAIQATEAVKLILGLGHSLSGRLVRYDALEMKFDEIRFSNRANCPDCGSRRSQMHPPDRSVDSMLAAPRAAELPQAMFISPTELAENLDRYVLLDVRDPNELEICAIPGSLNVPLADLVSRFDELPRDRAHCIICHSGARAKSAAARFLDAGVYDFRILEGGIKRWVRDVEPTMPIY</sequence>
<dbReference type="Gene3D" id="3.40.50.720">
    <property type="entry name" value="NAD(P)-binding Rossmann-like Domain"/>
    <property type="match status" value="1"/>
</dbReference>
<dbReference type="SMART" id="SM00450">
    <property type="entry name" value="RHOD"/>
    <property type="match status" value="1"/>
</dbReference>
<evidence type="ECO:0000256" key="6">
    <source>
        <dbReference type="ARBA" id="ARBA00055169"/>
    </source>
</evidence>
<comment type="subunit">
    <text evidence="7">Homodimer. Forms a stable heterotetrameric complex of 2 MoeB and 2 MoaD during adenylation of MoaD.</text>
</comment>
<comment type="function">
    <text evidence="6">Catalyzes the adenylation by ATP of the carboxyl group of the C-terminal glycine of sulfur carrier protein MoaD.</text>
</comment>
<dbReference type="InterPro" id="IPR035985">
    <property type="entry name" value="Ubiquitin-activating_enz"/>
</dbReference>
<dbReference type="PROSITE" id="PS50206">
    <property type="entry name" value="RHODANESE_3"/>
    <property type="match status" value="1"/>
</dbReference>
<feature type="domain" description="Rhodanese" evidence="13">
    <location>
        <begin position="296"/>
        <end position="384"/>
    </location>
</feature>
<dbReference type="GO" id="GO:0005829">
    <property type="term" value="C:cytosol"/>
    <property type="evidence" value="ECO:0007669"/>
    <property type="project" value="TreeGrafter"/>
</dbReference>
<keyword evidence="2" id="KW-0808">Transferase</keyword>
<evidence type="ECO:0000256" key="3">
    <source>
        <dbReference type="ARBA" id="ARBA00022741"/>
    </source>
</evidence>
<dbReference type="AlphaFoldDB" id="Q216V9"/>
<evidence type="ECO:0000256" key="1">
    <source>
        <dbReference type="ARBA" id="ARBA00009919"/>
    </source>
</evidence>
<dbReference type="Pfam" id="PF00581">
    <property type="entry name" value="Rhodanese"/>
    <property type="match status" value="1"/>
</dbReference>
<evidence type="ECO:0000256" key="10">
    <source>
        <dbReference type="ARBA" id="ARBA00075110"/>
    </source>
</evidence>
<dbReference type="InterPro" id="IPR001763">
    <property type="entry name" value="Rhodanese-like_dom"/>
</dbReference>
<dbReference type="SUPFAM" id="SSF69572">
    <property type="entry name" value="Activating enzymes of the ubiquitin-like proteins"/>
    <property type="match status" value="1"/>
</dbReference>
<evidence type="ECO:0000256" key="12">
    <source>
        <dbReference type="ARBA" id="ARBA00078531"/>
    </source>
</evidence>
<dbReference type="PANTHER" id="PTHR10953">
    <property type="entry name" value="UBIQUITIN-ACTIVATING ENZYME E1"/>
    <property type="match status" value="1"/>
</dbReference>
<dbReference type="HOGENOM" id="CLU_013325_1_0_5"/>
<gene>
    <name evidence="14" type="ordered locus">RPC_2022</name>
</gene>
<dbReference type="NCBIfam" id="NF004281">
    <property type="entry name" value="PRK05690.1"/>
    <property type="match status" value="1"/>
</dbReference>
<dbReference type="KEGG" id="rpc:RPC_2022"/>
<dbReference type="CDD" id="cd00757">
    <property type="entry name" value="ThiF_MoeB_HesA_family"/>
    <property type="match status" value="1"/>
</dbReference>
<dbReference type="GO" id="GO:0005524">
    <property type="term" value="F:ATP binding"/>
    <property type="evidence" value="ECO:0007669"/>
    <property type="project" value="UniProtKB-KW"/>
</dbReference>
<dbReference type="GO" id="GO:0061605">
    <property type="term" value="F:molybdopterin-synthase adenylyltransferase activity"/>
    <property type="evidence" value="ECO:0007669"/>
    <property type="project" value="UniProtKB-EC"/>
</dbReference>
<evidence type="ECO:0000256" key="7">
    <source>
        <dbReference type="ARBA" id="ARBA00063809"/>
    </source>
</evidence>
<evidence type="ECO:0000256" key="9">
    <source>
        <dbReference type="ARBA" id="ARBA00073635"/>
    </source>
</evidence>
<dbReference type="InterPro" id="IPR000594">
    <property type="entry name" value="ThiF_NAD_FAD-bd"/>
</dbReference>
<evidence type="ECO:0000313" key="14">
    <source>
        <dbReference type="EMBL" id="ABD87577.1"/>
    </source>
</evidence>
<dbReference type="CDD" id="cd00158">
    <property type="entry name" value="RHOD"/>
    <property type="match status" value="1"/>
</dbReference>
<comment type="catalytic activity">
    <reaction evidence="5">
        <text>[molybdopterin-synthase sulfur-carrier protein]-C-terminal Gly-Gly + ATP + H(+) = [molybdopterin-synthase sulfur-carrier protein]-C-terminal Gly-Gly-AMP + diphosphate</text>
        <dbReference type="Rhea" id="RHEA:43616"/>
        <dbReference type="Rhea" id="RHEA-COMP:12159"/>
        <dbReference type="Rhea" id="RHEA-COMP:12202"/>
        <dbReference type="ChEBI" id="CHEBI:15378"/>
        <dbReference type="ChEBI" id="CHEBI:30616"/>
        <dbReference type="ChEBI" id="CHEBI:33019"/>
        <dbReference type="ChEBI" id="CHEBI:90618"/>
        <dbReference type="ChEBI" id="CHEBI:90778"/>
        <dbReference type="EC" id="2.7.7.80"/>
    </reaction>
</comment>